<sequence length="206" mass="24558">MDNLKGIWTELASRYSNDENLISDLWSEIESHYNKKDRFYHNTEHIKSMIQLAFEYQVKIEDFDTLLFSVFYHDIVYNSSRSDNEKKSALVASQNLERLGVNAEKTSKCYNQIIDTKKHENDTENDIKYLLDFDLAILGSSWSDYSIYMKNIRKEYTLYPDFIYNKGRKQVLKSFLELPQIYKTTEFQNKHEEQAIQNITKEIELL</sequence>
<dbReference type="AlphaFoldDB" id="A0AAE3XMM0"/>
<dbReference type="SUPFAM" id="SSF109604">
    <property type="entry name" value="HD-domain/PDEase-like"/>
    <property type="match status" value="1"/>
</dbReference>
<dbReference type="PANTHER" id="PTHR21174">
    <property type="match status" value="1"/>
</dbReference>
<name>A0AAE3XMM0_9BACT</name>
<dbReference type="PANTHER" id="PTHR21174:SF0">
    <property type="entry name" value="HD PHOSPHOHYDROLASE FAMILY PROTEIN-RELATED"/>
    <property type="match status" value="1"/>
</dbReference>
<protein>
    <submittedName>
        <fullName evidence="1">Metal-dependent HD superfamily phosphohydrolase</fullName>
    </submittedName>
</protein>
<reference evidence="1" key="1">
    <citation type="submission" date="2023-07" db="EMBL/GenBank/DDBJ databases">
        <title>Genomic Encyclopedia of Type Strains, Phase IV (KMG-IV): sequencing the most valuable type-strain genomes for metagenomic binning, comparative biology and taxonomic classification.</title>
        <authorList>
            <person name="Goeker M."/>
        </authorList>
    </citation>
    <scope>NUCLEOTIDE SEQUENCE</scope>
    <source>
        <strain evidence="1">DSM 26174</strain>
    </source>
</reference>
<organism evidence="1 2">
    <name type="scientific">Aureibacter tunicatorum</name>
    <dbReference type="NCBI Taxonomy" id="866807"/>
    <lineage>
        <taxon>Bacteria</taxon>
        <taxon>Pseudomonadati</taxon>
        <taxon>Bacteroidota</taxon>
        <taxon>Cytophagia</taxon>
        <taxon>Cytophagales</taxon>
        <taxon>Persicobacteraceae</taxon>
        <taxon>Aureibacter</taxon>
    </lineage>
</organism>
<dbReference type="PIRSF" id="PIRSF035170">
    <property type="entry name" value="HD_phosphohydro"/>
    <property type="match status" value="1"/>
</dbReference>
<dbReference type="Gene3D" id="1.10.3210.10">
    <property type="entry name" value="Hypothetical protein af1432"/>
    <property type="match status" value="1"/>
</dbReference>
<dbReference type="InterPro" id="IPR009218">
    <property type="entry name" value="HD_phosphohydro"/>
</dbReference>
<evidence type="ECO:0000313" key="1">
    <source>
        <dbReference type="EMBL" id="MDR6238561.1"/>
    </source>
</evidence>
<evidence type="ECO:0000313" key="2">
    <source>
        <dbReference type="Proteomes" id="UP001185092"/>
    </source>
</evidence>
<gene>
    <name evidence="1" type="ORF">HNQ88_001598</name>
</gene>
<dbReference type="EMBL" id="JAVDQD010000002">
    <property type="protein sequence ID" value="MDR6238561.1"/>
    <property type="molecule type" value="Genomic_DNA"/>
</dbReference>
<dbReference type="RefSeq" id="WP_309938068.1">
    <property type="nucleotide sequence ID" value="NZ_AP025305.1"/>
</dbReference>
<keyword evidence="2" id="KW-1185">Reference proteome</keyword>
<accession>A0AAE3XMM0</accession>
<proteinExistence type="predicted"/>
<dbReference type="Proteomes" id="UP001185092">
    <property type="component" value="Unassembled WGS sequence"/>
</dbReference>
<comment type="caution">
    <text evidence="1">The sequence shown here is derived from an EMBL/GenBank/DDBJ whole genome shotgun (WGS) entry which is preliminary data.</text>
</comment>